<dbReference type="RefSeq" id="WP_425431960.1">
    <property type="nucleotide sequence ID" value="NZ_FOGL01000027.1"/>
</dbReference>
<protein>
    <submittedName>
        <fullName evidence="5">DNA-binding transcriptional regulator, ArsR family</fullName>
    </submittedName>
</protein>
<dbReference type="PANTHER" id="PTHR43132">
    <property type="entry name" value="ARSENICAL RESISTANCE OPERON REPRESSOR ARSR-RELATED"/>
    <property type="match status" value="1"/>
</dbReference>
<proteinExistence type="predicted"/>
<dbReference type="Proteomes" id="UP000199687">
    <property type="component" value="Unassembled WGS sequence"/>
</dbReference>
<dbReference type="InterPro" id="IPR001845">
    <property type="entry name" value="HTH_ArsR_DNA-bd_dom"/>
</dbReference>
<evidence type="ECO:0000256" key="2">
    <source>
        <dbReference type="ARBA" id="ARBA00023125"/>
    </source>
</evidence>
<dbReference type="InterPro" id="IPR036390">
    <property type="entry name" value="WH_DNA-bd_sf"/>
</dbReference>
<keyword evidence="3" id="KW-0804">Transcription</keyword>
<dbReference type="PRINTS" id="PR00778">
    <property type="entry name" value="HTHARSR"/>
</dbReference>
<evidence type="ECO:0000259" key="4">
    <source>
        <dbReference type="PROSITE" id="PS50987"/>
    </source>
</evidence>
<dbReference type="GO" id="GO:0003677">
    <property type="term" value="F:DNA binding"/>
    <property type="evidence" value="ECO:0007669"/>
    <property type="project" value="UniProtKB-KW"/>
</dbReference>
<dbReference type="EMBL" id="FOGL01000027">
    <property type="protein sequence ID" value="SES24693.1"/>
    <property type="molecule type" value="Genomic_DNA"/>
</dbReference>
<dbReference type="GO" id="GO:0003700">
    <property type="term" value="F:DNA-binding transcription factor activity"/>
    <property type="evidence" value="ECO:0007669"/>
    <property type="project" value="InterPro"/>
</dbReference>
<accession>A0A1H9VTT8</accession>
<evidence type="ECO:0000313" key="5">
    <source>
        <dbReference type="EMBL" id="SES24693.1"/>
    </source>
</evidence>
<sequence length="110" mass="12557">MNELTEGPKEHSTLQIFQQLSPYFQGLGDPVRQQIIVLLIENESLNVTMIAESIPMSRPNISHHLKILKQAGLVQVQKKGTEMFYRLEINDVVALMKQLIKLIEEEGCLK</sequence>
<keyword evidence="6" id="KW-1185">Reference proteome</keyword>
<dbReference type="NCBIfam" id="NF033788">
    <property type="entry name" value="HTH_metalloreg"/>
    <property type="match status" value="1"/>
</dbReference>
<dbReference type="SMART" id="SM00418">
    <property type="entry name" value="HTH_ARSR"/>
    <property type="match status" value="1"/>
</dbReference>
<keyword evidence="1" id="KW-0805">Transcription regulation</keyword>
<dbReference type="InterPro" id="IPR011991">
    <property type="entry name" value="ArsR-like_HTH"/>
</dbReference>
<dbReference type="CDD" id="cd00090">
    <property type="entry name" value="HTH_ARSR"/>
    <property type="match status" value="1"/>
</dbReference>
<dbReference type="STRING" id="531814.SAMN04487944_12716"/>
<dbReference type="AlphaFoldDB" id="A0A1H9VTT8"/>
<evidence type="ECO:0000256" key="1">
    <source>
        <dbReference type="ARBA" id="ARBA00023015"/>
    </source>
</evidence>
<dbReference type="Gene3D" id="1.10.10.10">
    <property type="entry name" value="Winged helix-like DNA-binding domain superfamily/Winged helix DNA-binding domain"/>
    <property type="match status" value="1"/>
</dbReference>
<organism evidence="5 6">
    <name type="scientific">Gracilibacillus ureilyticus</name>
    <dbReference type="NCBI Taxonomy" id="531814"/>
    <lineage>
        <taxon>Bacteria</taxon>
        <taxon>Bacillati</taxon>
        <taxon>Bacillota</taxon>
        <taxon>Bacilli</taxon>
        <taxon>Bacillales</taxon>
        <taxon>Bacillaceae</taxon>
        <taxon>Gracilibacillus</taxon>
    </lineage>
</organism>
<dbReference type="PROSITE" id="PS50987">
    <property type="entry name" value="HTH_ARSR_2"/>
    <property type="match status" value="1"/>
</dbReference>
<name>A0A1H9VTT8_9BACI</name>
<dbReference type="SUPFAM" id="SSF46785">
    <property type="entry name" value="Winged helix' DNA-binding domain"/>
    <property type="match status" value="1"/>
</dbReference>
<evidence type="ECO:0000313" key="6">
    <source>
        <dbReference type="Proteomes" id="UP000199687"/>
    </source>
</evidence>
<keyword evidence="2 5" id="KW-0238">DNA-binding</keyword>
<reference evidence="5 6" key="1">
    <citation type="submission" date="2016-10" db="EMBL/GenBank/DDBJ databases">
        <authorList>
            <person name="de Groot N.N."/>
        </authorList>
    </citation>
    <scope>NUCLEOTIDE SEQUENCE [LARGE SCALE GENOMIC DNA]</scope>
    <source>
        <strain evidence="5 6">CGMCC 1.7727</strain>
    </source>
</reference>
<gene>
    <name evidence="5" type="ORF">SAMN04487944_12716</name>
</gene>
<dbReference type="Pfam" id="PF01022">
    <property type="entry name" value="HTH_5"/>
    <property type="match status" value="1"/>
</dbReference>
<feature type="domain" description="HTH arsR-type" evidence="4">
    <location>
        <begin position="12"/>
        <end position="107"/>
    </location>
</feature>
<dbReference type="InterPro" id="IPR051011">
    <property type="entry name" value="Metal_resp_trans_reg"/>
</dbReference>
<dbReference type="InterPro" id="IPR036388">
    <property type="entry name" value="WH-like_DNA-bd_sf"/>
</dbReference>
<dbReference type="PANTHER" id="PTHR43132:SF6">
    <property type="entry name" value="HTH-TYPE TRANSCRIPTIONAL REPRESSOR CZRA"/>
    <property type="match status" value="1"/>
</dbReference>
<evidence type="ECO:0000256" key="3">
    <source>
        <dbReference type="ARBA" id="ARBA00023163"/>
    </source>
</evidence>